<keyword evidence="2" id="KW-1185">Reference proteome</keyword>
<comment type="caution">
    <text evidence="1">The sequence shown here is derived from an EMBL/GenBank/DDBJ whole genome shotgun (WGS) entry which is preliminary data.</text>
</comment>
<dbReference type="RefSeq" id="WP_194703411.1">
    <property type="nucleotide sequence ID" value="NZ_JADKNH010000013.1"/>
</dbReference>
<sequence>MKNQPFHLVLRLIFEEFDIENDYIAERLDRCPSRVRHWKSDSYPSRKLLSPLITEINKCISDYATDFQRTVFRSTLITTLKETEDDIIDTIKKHSDSADDIPKIVEYTLRSLYKNTH</sequence>
<dbReference type="EMBL" id="JADKNH010000013">
    <property type="protein sequence ID" value="MBF4695168.1"/>
    <property type="molecule type" value="Genomic_DNA"/>
</dbReference>
<evidence type="ECO:0000313" key="1">
    <source>
        <dbReference type="EMBL" id="MBF4695168.1"/>
    </source>
</evidence>
<dbReference type="Proteomes" id="UP000614200">
    <property type="component" value="Unassembled WGS sequence"/>
</dbReference>
<reference evidence="1 2" key="1">
    <citation type="submission" date="2020-11" db="EMBL/GenBank/DDBJ databases">
        <title>Fusibacter basophilias sp. nov.</title>
        <authorList>
            <person name="Qiu D."/>
        </authorList>
    </citation>
    <scope>NUCLEOTIDE SEQUENCE [LARGE SCALE GENOMIC DNA]</scope>
    <source>
        <strain evidence="1 2">Q10-2</strain>
    </source>
</reference>
<name>A0ABR9ZXH3_9FIRM</name>
<organism evidence="1 2">
    <name type="scientific">Fusibacter ferrireducens</name>
    <dbReference type="NCBI Taxonomy" id="2785058"/>
    <lineage>
        <taxon>Bacteria</taxon>
        <taxon>Bacillati</taxon>
        <taxon>Bacillota</taxon>
        <taxon>Clostridia</taxon>
        <taxon>Eubacteriales</taxon>
        <taxon>Eubacteriales Family XII. Incertae Sedis</taxon>
        <taxon>Fusibacter</taxon>
    </lineage>
</organism>
<evidence type="ECO:0008006" key="3">
    <source>
        <dbReference type="Google" id="ProtNLM"/>
    </source>
</evidence>
<accession>A0ABR9ZXH3</accession>
<proteinExistence type="predicted"/>
<protein>
    <recommendedName>
        <fullName evidence="3">Homeodomain phBC6A51-type domain-containing protein</fullName>
    </recommendedName>
</protein>
<gene>
    <name evidence="1" type="ORF">ISU02_18875</name>
</gene>
<evidence type="ECO:0000313" key="2">
    <source>
        <dbReference type="Proteomes" id="UP000614200"/>
    </source>
</evidence>